<dbReference type="RefSeq" id="WP_119942351.1">
    <property type="nucleotide sequence ID" value="NZ_PTQV01000024.1"/>
</dbReference>
<dbReference type="InterPro" id="IPR005877">
    <property type="entry name" value="YSIRK_signal_dom"/>
</dbReference>
<keyword evidence="1" id="KW-0732">Signal</keyword>
<accession>A0A3A4S4S7</accession>
<feature type="compositionally biased region" description="Polar residues" evidence="2">
    <location>
        <begin position="50"/>
        <end position="61"/>
    </location>
</feature>
<dbReference type="AlphaFoldDB" id="A0A3A4S4S7"/>
<reference evidence="5" key="1">
    <citation type="submission" date="2018-02" db="EMBL/GenBank/DDBJ databases">
        <authorList>
            <person name="Handem S."/>
        </authorList>
    </citation>
    <scope>NUCLEOTIDE SEQUENCE [LARGE SCALE GENOMIC DNA]</scope>
    <source>
        <strain evidence="5">Spain939</strain>
    </source>
</reference>
<comment type="caution">
    <text evidence="4">The sequence shown here is derived from an EMBL/GenBank/DDBJ whole genome shotgun (WGS) entry which is preliminary data.</text>
</comment>
<feature type="compositionally biased region" description="Basic and acidic residues" evidence="2">
    <location>
        <begin position="136"/>
        <end position="165"/>
    </location>
</feature>
<dbReference type="EMBL" id="PTQV01000024">
    <property type="protein sequence ID" value="RJP83237.1"/>
    <property type="molecule type" value="Genomic_DNA"/>
</dbReference>
<proteinExistence type="predicted"/>
<feature type="compositionally biased region" description="Low complexity" evidence="2">
    <location>
        <begin position="107"/>
        <end position="123"/>
    </location>
</feature>
<organism evidence="4 5">
    <name type="scientific">Streptococcus pseudopneumoniae</name>
    <dbReference type="NCBI Taxonomy" id="257758"/>
    <lineage>
        <taxon>Bacteria</taxon>
        <taxon>Bacillati</taxon>
        <taxon>Bacillota</taxon>
        <taxon>Bacilli</taxon>
        <taxon>Lactobacillales</taxon>
        <taxon>Streptococcaceae</taxon>
        <taxon>Streptococcus</taxon>
    </lineage>
</organism>
<dbReference type="Pfam" id="PF04650">
    <property type="entry name" value="YSIRK_signal"/>
    <property type="match status" value="1"/>
</dbReference>
<feature type="region of interest" description="Disordered" evidence="2">
    <location>
        <begin position="42"/>
        <end position="169"/>
    </location>
</feature>
<dbReference type="NCBIfam" id="TIGR01168">
    <property type="entry name" value="YSIRK_signal"/>
    <property type="match status" value="1"/>
</dbReference>
<feature type="domain" description="YSIRK Gram-positive signal peptide" evidence="3">
    <location>
        <begin position="5"/>
        <end position="27"/>
    </location>
</feature>
<evidence type="ECO:0000313" key="5">
    <source>
        <dbReference type="Proteomes" id="UP000266144"/>
    </source>
</evidence>
<name>A0A3A4S4S7_9STRE</name>
<feature type="compositionally biased region" description="Polar residues" evidence="2">
    <location>
        <begin position="69"/>
        <end position="81"/>
    </location>
</feature>
<evidence type="ECO:0000259" key="3">
    <source>
        <dbReference type="Pfam" id="PF04650"/>
    </source>
</evidence>
<evidence type="ECO:0000256" key="1">
    <source>
        <dbReference type="ARBA" id="ARBA00022729"/>
    </source>
</evidence>
<evidence type="ECO:0000313" key="4">
    <source>
        <dbReference type="EMBL" id="RJP83237.1"/>
    </source>
</evidence>
<protein>
    <recommendedName>
        <fullName evidence="3">YSIRK Gram-positive signal peptide domain-containing protein</fullName>
    </recommendedName>
</protein>
<evidence type="ECO:0000256" key="2">
    <source>
        <dbReference type="SAM" id="MobiDB-lite"/>
    </source>
</evidence>
<gene>
    <name evidence="4" type="ORF">C5O68_04090</name>
</gene>
<sequence>MNHSEKQLKYSIRKVSVGASSVVIGALYLLMGAGITHAEGVESVRETERTANPTDPAQSGNGETGNKPDLSNTDAAANTYNAPVAENPLVAPETAKPRRAKRELPDGATGETPAGATGTESGENQPTGENSPVLDANRKGETVKDDQPGVHVPKDGETGGDDKNANLRFDAPDEDATVEEMWKIIQNMPDDFQNNERSYLRNMNTLGDALRFDENGNVTDDPNGKKLQPGEIREISSFGGWTAIMKKDGTTGKFAVGMKNKEGYFTGWYTDKDGKRQEGGMLGSNALDQIFLHEQALDRRFKYMLMLAKGRTIANRTDKAQDESEFDIKTANNKSNKENLNKLPVKEKEDILQHSPNIEGFNGIEKTFTAFSTKYGSRLKIDFVTGYISDYEGSKGTYRIVVKAIKKDKNDTSKEVEETIYDHTINRIDGIVENEERYSQGVDLSGFNKVIKNLLKEKHEKKVKSLAVARYKEQHPEVKKPKFSQYKDLMPIITKELAEKDKGAVTYELPIDKDKLHEVEKNGRPSNKFKEGIPFTVPYATVANKLNNSLSKTLDSEVQPNSAIWVESTEKNPDGTIKSKDPDRVYKILDFVLPTAKKIIYHADTDQLELQTDPEKVTKHRAELKSRLEAKEASFESSTNEEEKTKLKKEISALKSAIGSTNAYTYLEARNGSIDAKILGSHMEATVKPPINEMTDADYNKYRTNELAAKEKDGLSKFTHYFVEKYNVTRTDVLPDDKLSEEITKEIGGDEDKLGKGGYFSTGDIPLDKDVVAYKIQVFAENEKRVGVNKQSPRLQYNLPILADFSVIQDTVAPSKEVTKRIITKLREQGKITKKKRKK</sequence>
<dbReference type="Proteomes" id="UP000266144">
    <property type="component" value="Unassembled WGS sequence"/>
</dbReference>